<dbReference type="GeneID" id="97258466"/>
<dbReference type="STRING" id="867902.Ornrh_1864"/>
<dbReference type="SUPFAM" id="SSF49899">
    <property type="entry name" value="Concanavalin A-like lectins/glucanases"/>
    <property type="match status" value="1"/>
</dbReference>
<evidence type="ECO:0000259" key="1">
    <source>
        <dbReference type="Pfam" id="PF08522"/>
    </source>
</evidence>
<dbReference type="Gene3D" id="2.60.120.200">
    <property type="match status" value="1"/>
</dbReference>
<reference evidence="2 3" key="1">
    <citation type="submission" date="2012-06" db="EMBL/GenBank/DDBJ databases">
        <title>The complete genome of Ornithobacterium rhinotracheale DSM 15997.</title>
        <authorList>
            <consortium name="US DOE Joint Genome Institute (JGI-PGF)"/>
            <person name="Lucas S."/>
            <person name="Copeland A."/>
            <person name="Lapidus A."/>
            <person name="Goodwin L."/>
            <person name="Pitluck S."/>
            <person name="Peters L."/>
            <person name="Mikhailova N."/>
            <person name="Teshima H."/>
            <person name="Kyrpides N."/>
            <person name="Mavromatis K."/>
            <person name="Pagani I."/>
            <person name="Ivanova N."/>
            <person name="Ovchinnikova G."/>
            <person name="Zeytun A."/>
            <person name="Detter J.C."/>
            <person name="Han C."/>
            <person name="Land M."/>
            <person name="Hauser L."/>
            <person name="Markowitz V."/>
            <person name="Cheng J.-F."/>
            <person name="Hugenholtz P."/>
            <person name="Woyke T."/>
            <person name="Wu D."/>
            <person name="Lang E."/>
            <person name="Kopitz M."/>
            <person name="Brambilla E."/>
            <person name="Klenk H.-P."/>
            <person name="Eisen J.A."/>
        </authorList>
    </citation>
    <scope>NUCLEOTIDE SEQUENCE [LARGE SCALE GENOMIC DNA]</scope>
    <source>
        <strain evidence="3">ATCC 51463 / DSM 15997 / CCUG 23171 / LMG 9086</strain>
    </source>
</reference>
<sequence length="398" mass="44310">MKKIKHILLATGASWALFGCSYEDSVPKVQDPNTSVGYIEQLLNGGKLRFTVDDEGGKTLITPRISDISNGSASFDIEVAPELLEAYNREKNANYQVLPNNVFNLINTGNKNQKGKKLHIDLAEGEYGANIEVTVGRMIDESGNKLPVSTSYAIPVRMSNIKGKNIVNTGKNTEAIIFLNRRFTTSVMRMVGRITLQSKDDKVRLFDEWTAQYTFMPERVNNNFGLMYPNNQENEKRGHSTYYATLYGGQVTQFTPSGGKLKFNQPGFEDFTFEAGKWYNISLVYQGGNLSFYVNGELAYKSAWGAVPDWTGMHLGNGSFNGYAREIRFWSKPLTPEEINSTMYFADPAADGLEVYLPLNKEVGYSNVAKGKEDSYVISFDSGASASSINFETEVTIP</sequence>
<gene>
    <name evidence="2" type="ordered locus">Ornrh_1864</name>
</gene>
<dbReference type="Pfam" id="PF08522">
    <property type="entry name" value="BT_3987-like_N"/>
    <property type="match status" value="1"/>
</dbReference>
<dbReference type="GeneID" id="71569915"/>
<dbReference type="Proteomes" id="UP000006051">
    <property type="component" value="Chromosome"/>
</dbReference>
<organism evidence="2 3">
    <name type="scientific">Ornithobacterium rhinotracheale (strain ATCC 51463 / DSM 15997 / CCUG 23171 / CIP 104009 / LMG 9086)</name>
    <dbReference type="NCBI Taxonomy" id="867902"/>
    <lineage>
        <taxon>Bacteria</taxon>
        <taxon>Pseudomonadati</taxon>
        <taxon>Bacteroidota</taxon>
        <taxon>Flavobacteriia</taxon>
        <taxon>Flavobacteriales</taxon>
        <taxon>Weeksellaceae</taxon>
        <taxon>Ornithobacterium</taxon>
    </lineage>
</organism>
<keyword evidence="3" id="KW-1185">Reference proteome</keyword>
<dbReference type="RefSeq" id="WP_014791531.1">
    <property type="nucleotide sequence ID" value="NC_018016.1"/>
</dbReference>
<evidence type="ECO:0000313" key="3">
    <source>
        <dbReference type="Proteomes" id="UP000006051"/>
    </source>
</evidence>
<accession>I4A225</accession>
<dbReference type="AlphaFoldDB" id="I4A225"/>
<dbReference type="InterPro" id="IPR013728">
    <property type="entry name" value="BT_3987-like_N"/>
</dbReference>
<dbReference type="GO" id="GO:0004553">
    <property type="term" value="F:hydrolase activity, hydrolyzing O-glycosyl compounds"/>
    <property type="evidence" value="ECO:0007669"/>
    <property type="project" value="UniProtKB-ARBA"/>
</dbReference>
<dbReference type="KEGG" id="orh:Ornrh_1864"/>
<dbReference type="Pfam" id="PF13385">
    <property type="entry name" value="Laminin_G_3"/>
    <property type="match status" value="1"/>
</dbReference>
<name>I4A225_ORNRL</name>
<dbReference type="PROSITE" id="PS51257">
    <property type="entry name" value="PROKAR_LIPOPROTEIN"/>
    <property type="match status" value="1"/>
</dbReference>
<feature type="domain" description="BT-3987-like N-terminal" evidence="1">
    <location>
        <begin position="37"/>
        <end position="164"/>
    </location>
</feature>
<proteinExistence type="predicted"/>
<dbReference type="GO" id="GO:0005975">
    <property type="term" value="P:carbohydrate metabolic process"/>
    <property type="evidence" value="ECO:0007669"/>
    <property type="project" value="UniProtKB-ARBA"/>
</dbReference>
<dbReference type="eggNOG" id="ENOG5031FAH">
    <property type="taxonomic scope" value="Bacteria"/>
</dbReference>
<evidence type="ECO:0000313" key="2">
    <source>
        <dbReference type="EMBL" id="AFL98009.1"/>
    </source>
</evidence>
<protein>
    <recommendedName>
        <fullName evidence="1">BT-3987-like N-terminal domain-containing protein</fullName>
    </recommendedName>
</protein>
<dbReference type="EMBL" id="CP003283">
    <property type="protein sequence ID" value="AFL98009.1"/>
    <property type="molecule type" value="Genomic_DNA"/>
</dbReference>
<dbReference type="Gene3D" id="2.60.40.1740">
    <property type="entry name" value="hypothetical protein (bacova_03559)"/>
    <property type="match status" value="1"/>
</dbReference>
<dbReference type="InterPro" id="IPR013320">
    <property type="entry name" value="ConA-like_dom_sf"/>
</dbReference>
<dbReference type="HOGENOM" id="CLU_050496_0_1_10"/>